<keyword evidence="4" id="KW-1185">Reference proteome</keyword>
<evidence type="ECO:0000313" key="4">
    <source>
        <dbReference type="Proteomes" id="UP000307087"/>
    </source>
</evidence>
<feature type="transmembrane region" description="Helical" evidence="2">
    <location>
        <begin position="30"/>
        <end position="46"/>
    </location>
</feature>
<evidence type="ECO:0000256" key="2">
    <source>
        <dbReference type="SAM" id="Phobius"/>
    </source>
</evidence>
<evidence type="ECO:0000313" key="3">
    <source>
        <dbReference type="EMBL" id="THV10091.1"/>
    </source>
</evidence>
<feature type="region of interest" description="Disordered" evidence="1">
    <location>
        <begin position="173"/>
        <end position="192"/>
    </location>
</feature>
<reference evidence="3 4" key="1">
    <citation type="journal article" date="2009" name="Int. J. Syst. Evol. Microbiol.">
        <title>Nocardioides caeni sp. nov., isolated from wastewater.</title>
        <authorList>
            <person name="Yoon J.H."/>
            <person name="Kang S.J."/>
            <person name="Park S."/>
            <person name="Kim W."/>
            <person name="Oh T.K."/>
        </authorList>
    </citation>
    <scope>NUCLEOTIDE SEQUENCE [LARGE SCALE GENOMIC DNA]</scope>
    <source>
        <strain evidence="3 4">DSM 23134</strain>
    </source>
</reference>
<feature type="transmembrane region" description="Helical" evidence="2">
    <location>
        <begin position="147"/>
        <end position="166"/>
    </location>
</feature>
<keyword evidence="2" id="KW-0812">Transmembrane</keyword>
<proteinExistence type="predicted"/>
<accession>A0A4S8N3I8</accession>
<name>A0A4S8N3I8_9ACTN</name>
<keyword evidence="2" id="KW-0472">Membrane</keyword>
<organism evidence="3 4">
    <name type="scientific">Nocardioides caeni</name>
    <dbReference type="NCBI Taxonomy" id="574700"/>
    <lineage>
        <taxon>Bacteria</taxon>
        <taxon>Bacillati</taxon>
        <taxon>Actinomycetota</taxon>
        <taxon>Actinomycetes</taxon>
        <taxon>Propionibacteriales</taxon>
        <taxon>Nocardioidaceae</taxon>
        <taxon>Nocardioides</taxon>
    </lineage>
</organism>
<dbReference type="RefSeq" id="WP_136563684.1">
    <property type="nucleotide sequence ID" value="NZ_BAABLS010000006.1"/>
</dbReference>
<dbReference type="Proteomes" id="UP000307087">
    <property type="component" value="Unassembled WGS sequence"/>
</dbReference>
<dbReference type="AlphaFoldDB" id="A0A4S8N3I8"/>
<gene>
    <name evidence="3" type="ORF">E9934_14855</name>
</gene>
<keyword evidence="2" id="KW-1133">Transmembrane helix</keyword>
<sequence>MKPLYWIAIGLIVVVFTGAPDDKWDVAEIVGNAFVLIGWVQLSRALPDLPLRLTLSYLAVLALVVAAATSPPDARAWLDDAEPAVVWASSLPALGFQAVLCHALAGRAQARRVRSGVWWRIAEVAIVLALVANPLADGAGWTWLKDIGIGAVGLAGVLLVIILCIAHGPATWAGGPPPPPEPAEPAEPEKQT</sequence>
<dbReference type="EMBL" id="STGW01000011">
    <property type="protein sequence ID" value="THV10091.1"/>
    <property type="molecule type" value="Genomic_DNA"/>
</dbReference>
<dbReference type="OrthoDB" id="3786048at2"/>
<evidence type="ECO:0000256" key="1">
    <source>
        <dbReference type="SAM" id="MobiDB-lite"/>
    </source>
</evidence>
<protein>
    <submittedName>
        <fullName evidence="3">Uncharacterized protein</fullName>
    </submittedName>
</protein>
<feature type="transmembrane region" description="Helical" evidence="2">
    <location>
        <begin position="84"/>
        <end position="105"/>
    </location>
</feature>
<feature type="transmembrane region" description="Helical" evidence="2">
    <location>
        <begin position="117"/>
        <end position="135"/>
    </location>
</feature>
<comment type="caution">
    <text evidence="3">The sequence shown here is derived from an EMBL/GenBank/DDBJ whole genome shotgun (WGS) entry which is preliminary data.</text>
</comment>
<feature type="compositionally biased region" description="Pro residues" evidence="1">
    <location>
        <begin position="175"/>
        <end position="185"/>
    </location>
</feature>
<feature type="transmembrane region" description="Helical" evidence="2">
    <location>
        <begin position="53"/>
        <end position="72"/>
    </location>
</feature>